<gene>
    <name evidence="2" type="ORF">E4663_16520</name>
</gene>
<dbReference type="Pfam" id="PF08818">
    <property type="entry name" value="DUF1801"/>
    <property type="match status" value="1"/>
</dbReference>
<dbReference type="EMBL" id="SRJC01000006">
    <property type="protein sequence ID" value="TGB01410.1"/>
    <property type="molecule type" value="Genomic_DNA"/>
</dbReference>
<dbReference type="RefSeq" id="WP_135328443.1">
    <property type="nucleotide sequence ID" value="NZ_SRJC01000006.1"/>
</dbReference>
<dbReference type="Pfam" id="PF13376">
    <property type="entry name" value="OmdA"/>
    <property type="match status" value="1"/>
</dbReference>
<evidence type="ECO:0000313" key="2">
    <source>
        <dbReference type="EMBL" id="TGB01410.1"/>
    </source>
</evidence>
<organism evidence="2 3">
    <name type="scientific">Halobacillus salinus</name>
    <dbReference type="NCBI Taxonomy" id="192814"/>
    <lineage>
        <taxon>Bacteria</taxon>
        <taxon>Bacillati</taxon>
        <taxon>Bacillota</taxon>
        <taxon>Bacilli</taxon>
        <taxon>Bacillales</taxon>
        <taxon>Bacillaceae</taxon>
        <taxon>Halobacillus</taxon>
    </lineage>
</organism>
<comment type="caution">
    <text evidence="2">The sequence shown here is derived from an EMBL/GenBank/DDBJ whole genome shotgun (WGS) entry which is preliminary data.</text>
</comment>
<protein>
    <recommendedName>
        <fullName evidence="1">YdhG-like domain-containing protein</fullName>
    </recommendedName>
</protein>
<evidence type="ECO:0000313" key="3">
    <source>
        <dbReference type="Proteomes" id="UP000297982"/>
    </source>
</evidence>
<evidence type="ECO:0000259" key="1">
    <source>
        <dbReference type="Pfam" id="PF08818"/>
    </source>
</evidence>
<dbReference type="Proteomes" id="UP000297982">
    <property type="component" value="Unassembled WGS sequence"/>
</dbReference>
<proteinExistence type="predicted"/>
<name>A0A4Z0GUU1_9BACI</name>
<keyword evidence="3" id="KW-1185">Reference proteome</keyword>
<sequence length="190" mass="22256">MTKEVEQSISKSNWKQEFETLREIIIDCPVTEELKWNLPCYTDGGKNIVLIQGFKEYCALLFFKGALLKDEQHLLIQQTENVQSARQMRFTNVEDILEVENAIRDYVLEAMEVEKAGLKVEKKKTYEIPDELEMKFDEDPAFKEAFESLTPGRQRAYILHFSKAKKSETRSRRIEKYSQHILEGKGLNDK</sequence>
<feature type="domain" description="YdhG-like" evidence="1">
    <location>
        <begin position="14"/>
        <end position="111"/>
    </location>
</feature>
<dbReference type="Gene3D" id="3.90.1150.200">
    <property type="match status" value="1"/>
</dbReference>
<dbReference type="AlphaFoldDB" id="A0A4Z0GUU1"/>
<accession>A0A4Z0GUU1</accession>
<reference evidence="2 3" key="1">
    <citation type="journal article" date="2003" name="Int. J. Syst. Evol. Microbiol.">
        <title>Halobacillus salinus sp. nov., isolated from a salt lake on the coast of the East Sea in Korea.</title>
        <authorList>
            <person name="Yoon J.H."/>
            <person name="Kang K.H."/>
            <person name="Park Y.H."/>
        </authorList>
    </citation>
    <scope>NUCLEOTIDE SEQUENCE [LARGE SCALE GENOMIC DNA]</scope>
    <source>
        <strain evidence="2 3">HSL-3</strain>
    </source>
</reference>
<dbReference type="InterPro" id="IPR014922">
    <property type="entry name" value="YdhG-like"/>
</dbReference>
<dbReference type="PIRSF" id="PIRSF021308">
    <property type="entry name" value="UCP021308"/>
    <property type="match status" value="1"/>
</dbReference>
<dbReference type="InterPro" id="IPR016786">
    <property type="entry name" value="YdeI_bac"/>
</dbReference>
<dbReference type="SUPFAM" id="SSF159888">
    <property type="entry name" value="YdhG-like"/>
    <property type="match status" value="1"/>
</dbReference>
<dbReference type="STRING" id="192814.GCA_900166575_00108"/>